<dbReference type="SUPFAM" id="SSF51283">
    <property type="entry name" value="dUTPase-like"/>
    <property type="match status" value="1"/>
</dbReference>
<dbReference type="Gene3D" id="2.70.40.10">
    <property type="match status" value="1"/>
</dbReference>
<keyword evidence="3" id="KW-1185">Reference proteome</keyword>
<dbReference type="STRING" id="1048340.SAMN05444487_112122"/>
<evidence type="ECO:0000313" key="3">
    <source>
        <dbReference type="Proteomes" id="UP000198534"/>
    </source>
</evidence>
<dbReference type="Proteomes" id="UP000198534">
    <property type="component" value="Unassembled WGS sequence"/>
</dbReference>
<gene>
    <name evidence="2" type="ORF">SAMN05444487_112122</name>
</gene>
<dbReference type="EMBL" id="FNNQ01000012">
    <property type="protein sequence ID" value="SDX24499.1"/>
    <property type="molecule type" value="Genomic_DNA"/>
</dbReference>
<sequence>MMLENTTVSKEENGDLPLSQFALTIEGERIELKETIEGTYVIRKGDRIAQGIITPALRSNFEEVQMLNGTEREQGGFGSWLGILATWSS</sequence>
<accession>A0A1H3A6H9</accession>
<evidence type="ECO:0000259" key="1">
    <source>
        <dbReference type="Pfam" id="PF00692"/>
    </source>
</evidence>
<evidence type="ECO:0000313" key="2">
    <source>
        <dbReference type="EMBL" id="SDX24499.1"/>
    </source>
</evidence>
<organism evidence="2 3">
    <name type="scientific">Marininema mesophilum</name>
    <dbReference type="NCBI Taxonomy" id="1048340"/>
    <lineage>
        <taxon>Bacteria</taxon>
        <taxon>Bacillati</taxon>
        <taxon>Bacillota</taxon>
        <taxon>Bacilli</taxon>
        <taxon>Bacillales</taxon>
        <taxon>Thermoactinomycetaceae</taxon>
        <taxon>Marininema</taxon>
    </lineage>
</organism>
<protein>
    <submittedName>
        <fullName evidence="2">dUTPase</fullName>
    </submittedName>
</protein>
<name>A0A1H3A6H9_9BACL</name>
<proteinExistence type="predicted"/>
<dbReference type="InterPro" id="IPR036157">
    <property type="entry name" value="dUTPase-like_sf"/>
</dbReference>
<feature type="domain" description="dUTPase-like" evidence="1">
    <location>
        <begin position="40"/>
        <end position="79"/>
    </location>
</feature>
<reference evidence="2 3" key="1">
    <citation type="submission" date="2016-10" db="EMBL/GenBank/DDBJ databases">
        <authorList>
            <person name="de Groot N.N."/>
        </authorList>
    </citation>
    <scope>NUCLEOTIDE SEQUENCE [LARGE SCALE GENOMIC DNA]</scope>
    <source>
        <strain evidence="2 3">DSM 45610</strain>
    </source>
</reference>
<dbReference type="Pfam" id="PF00692">
    <property type="entry name" value="dUTPase"/>
    <property type="match status" value="1"/>
</dbReference>
<dbReference type="AlphaFoldDB" id="A0A1H3A6H9"/>
<dbReference type="InterPro" id="IPR029054">
    <property type="entry name" value="dUTPase-like"/>
</dbReference>